<dbReference type="InterPro" id="IPR036034">
    <property type="entry name" value="PDZ_sf"/>
</dbReference>
<dbReference type="InterPro" id="IPR024961">
    <property type="entry name" value="T2SS_GspC_N"/>
</dbReference>
<evidence type="ECO:0000313" key="12">
    <source>
        <dbReference type="Proteomes" id="UP000001889"/>
    </source>
</evidence>
<dbReference type="Gene3D" id="2.30.30.830">
    <property type="match status" value="1"/>
</dbReference>
<accession>D2TMH9</accession>
<reference evidence="11 12" key="1">
    <citation type="journal article" date="2010" name="J. Bacteriol.">
        <title>The Citrobacter rodentium genome sequence reveals convergent evolution with human pathogenic Escherichia coli.</title>
        <authorList>
            <person name="Petty N.K."/>
            <person name="Bulgin R."/>
            <person name="Crepin V.F."/>
            <person name="Cerdeno-Tarraga A.M."/>
            <person name="Schroeder G.N."/>
            <person name="Quail M.A."/>
            <person name="Lennard N."/>
            <person name="Corton C."/>
            <person name="Barron A."/>
            <person name="Clark L."/>
            <person name="Toribio A.L."/>
            <person name="Parkhill J."/>
            <person name="Dougan G."/>
            <person name="Frankel G."/>
            <person name="Thomson N.R."/>
        </authorList>
    </citation>
    <scope>NUCLEOTIDE SEQUENCE [LARGE SCALE GENOMIC DNA]</scope>
    <source>
        <strain evidence="11 12">ICC168</strain>
    </source>
</reference>
<dbReference type="Proteomes" id="UP000001889">
    <property type="component" value="Chromosome"/>
</dbReference>
<keyword evidence="5" id="KW-0997">Cell inner membrane</keyword>
<evidence type="ECO:0000256" key="5">
    <source>
        <dbReference type="ARBA" id="ARBA00022519"/>
    </source>
</evidence>
<evidence type="ECO:0000256" key="3">
    <source>
        <dbReference type="ARBA" id="ARBA00022448"/>
    </source>
</evidence>
<keyword evidence="4" id="KW-1003">Cell membrane</keyword>
<evidence type="ECO:0000256" key="1">
    <source>
        <dbReference type="ARBA" id="ARBA00004533"/>
    </source>
</evidence>
<dbReference type="EMBL" id="FN543502">
    <property type="protein sequence ID" value="CBG91193.1"/>
    <property type="molecule type" value="Genomic_DNA"/>
</dbReference>
<dbReference type="GO" id="GO:0015628">
    <property type="term" value="P:protein secretion by the type II secretion system"/>
    <property type="evidence" value="ECO:0007669"/>
    <property type="project" value="InterPro"/>
</dbReference>
<evidence type="ECO:0000256" key="4">
    <source>
        <dbReference type="ARBA" id="ARBA00022475"/>
    </source>
</evidence>
<comment type="subcellular location">
    <subcellularLocation>
        <location evidence="1">Cell inner membrane</location>
    </subcellularLocation>
</comment>
<feature type="domain" description="Type II secretion system protein GspC N-terminal" evidence="10">
    <location>
        <begin position="44"/>
        <end position="132"/>
    </location>
</feature>
<keyword evidence="7" id="KW-0653">Protein transport</keyword>
<comment type="similarity">
    <text evidence="2">Belongs to the GSP C family.</text>
</comment>
<dbReference type="RefSeq" id="WP_012908422.1">
    <property type="nucleotide sequence ID" value="NC_013716.1"/>
</dbReference>
<dbReference type="Gene3D" id="2.30.42.10">
    <property type="match status" value="1"/>
</dbReference>
<gene>
    <name evidence="11" type="primary">gspC</name>
    <name evidence="11" type="ordered locus">ROD_44981</name>
</gene>
<evidence type="ECO:0000256" key="2">
    <source>
        <dbReference type="ARBA" id="ARBA00007986"/>
    </source>
</evidence>
<evidence type="ECO:0000256" key="9">
    <source>
        <dbReference type="ARBA" id="ARBA00023136"/>
    </source>
</evidence>
<evidence type="ECO:0000313" key="11">
    <source>
        <dbReference type="EMBL" id="CBG91193.1"/>
    </source>
</evidence>
<evidence type="ECO:0000256" key="8">
    <source>
        <dbReference type="ARBA" id="ARBA00022989"/>
    </source>
</evidence>
<dbReference type="STRING" id="637910.ROD_44981"/>
<dbReference type="HOGENOM" id="CLU_1025791_0_0_6"/>
<evidence type="ECO:0000256" key="6">
    <source>
        <dbReference type="ARBA" id="ARBA00022692"/>
    </source>
</evidence>
<evidence type="ECO:0000259" key="10">
    <source>
        <dbReference type="Pfam" id="PF11356"/>
    </source>
</evidence>
<organism evidence="11 12">
    <name type="scientific">Citrobacter rodentium (strain ICC168)</name>
    <name type="common">Citrobacter freundii biotype 4280</name>
    <dbReference type="NCBI Taxonomy" id="637910"/>
    <lineage>
        <taxon>Bacteria</taxon>
        <taxon>Pseudomonadati</taxon>
        <taxon>Pseudomonadota</taxon>
        <taxon>Gammaproteobacteria</taxon>
        <taxon>Enterobacterales</taxon>
        <taxon>Enterobacteriaceae</taxon>
        <taxon>Citrobacter</taxon>
    </lineage>
</organism>
<keyword evidence="12" id="KW-1185">Reference proteome</keyword>
<keyword evidence="3" id="KW-0813">Transport</keyword>
<sequence length="246" mass="26619">MIFAAICICLISIYVTVIQWRDNKQTLTTPVAAVRLSQPQPLRLSATPLSDKAAPPRQVKAQARNALDGITLSGIIVSSDPAASRAILNEGGEQNIYALHQPLKTAADTQITAISRNQIVLSQRGDELSLTLLAELDAAAVSAGTETHSQLALADYIEASLIRDSEAVRGLRLLPRNQTLAFGETGLLPGDLAVRLDNLSLTQPDSVSQAMEMLNTRKRAQFTIIRNSQPRLINVSVSQFDEVKDN</sequence>
<proteinExistence type="inferred from homology"/>
<dbReference type="Pfam" id="PF11356">
    <property type="entry name" value="T2SSC"/>
    <property type="match status" value="1"/>
</dbReference>
<dbReference type="eggNOG" id="COG3031">
    <property type="taxonomic scope" value="Bacteria"/>
</dbReference>
<evidence type="ECO:0000256" key="7">
    <source>
        <dbReference type="ARBA" id="ARBA00022927"/>
    </source>
</evidence>
<dbReference type="KEGG" id="cro:ROD_44981"/>
<dbReference type="SUPFAM" id="SSF50156">
    <property type="entry name" value="PDZ domain-like"/>
    <property type="match status" value="1"/>
</dbReference>
<dbReference type="InterPro" id="IPR001639">
    <property type="entry name" value="T2SS_protein-GspC"/>
</dbReference>
<keyword evidence="6" id="KW-0812">Transmembrane</keyword>
<dbReference type="NCBIfam" id="TIGR01713">
    <property type="entry name" value="typeII_sec_gspC"/>
    <property type="match status" value="1"/>
</dbReference>
<dbReference type="OrthoDB" id="6631735at2"/>
<name>D2TMH9_CITRI</name>
<dbReference type="AlphaFoldDB" id="D2TMH9"/>
<keyword evidence="8" id="KW-1133">Transmembrane helix</keyword>
<dbReference type="GO" id="GO:0015627">
    <property type="term" value="C:type II protein secretion system complex"/>
    <property type="evidence" value="ECO:0007669"/>
    <property type="project" value="InterPro"/>
</dbReference>
<dbReference type="GO" id="GO:0005886">
    <property type="term" value="C:plasma membrane"/>
    <property type="evidence" value="ECO:0007669"/>
    <property type="project" value="UniProtKB-SubCell"/>
</dbReference>
<protein>
    <submittedName>
        <fullName evidence="11">T2SS protein C</fullName>
    </submittedName>
</protein>
<keyword evidence="9" id="KW-0472">Membrane</keyword>